<feature type="domain" description="HDOD" evidence="2">
    <location>
        <begin position="16"/>
        <end position="205"/>
    </location>
</feature>
<gene>
    <name evidence="3" type="ORF">ENV75_01640</name>
</gene>
<dbReference type="Pfam" id="PF08668">
    <property type="entry name" value="HDOD"/>
    <property type="match status" value="1"/>
</dbReference>
<dbReference type="InterPro" id="IPR006675">
    <property type="entry name" value="HDIG_dom"/>
</dbReference>
<dbReference type="AlphaFoldDB" id="A0A7C4AJ14"/>
<dbReference type="CDD" id="cd00077">
    <property type="entry name" value="HDc"/>
    <property type="match status" value="1"/>
</dbReference>
<dbReference type="SMART" id="SM00471">
    <property type="entry name" value="HDc"/>
    <property type="match status" value="1"/>
</dbReference>
<dbReference type="PANTHER" id="PTHR33525:SF3">
    <property type="entry name" value="RIBONUCLEASE Y"/>
    <property type="match status" value="1"/>
</dbReference>
<dbReference type="SUPFAM" id="SSF109604">
    <property type="entry name" value="HD-domain/PDEase-like"/>
    <property type="match status" value="1"/>
</dbReference>
<proteinExistence type="predicted"/>
<dbReference type="InterPro" id="IPR006674">
    <property type="entry name" value="HD_domain"/>
</dbReference>
<name>A0A7C4AJ14_9BACT</name>
<reference evidence="3" key="1">
    <citation type="journal article" date="2020" name="mSystems">
        <title>Genome- and Community-Level Interaction Insights into Carbon Utilization and Element Cycling Functions of Hydrothermarchaeota in Hydrothermal Sediment.</title>
        <authorList>
            <person name="Zhou Z."/>
            <person name="Liu Y."/>
            <person name="Xu W."/>
            <person name="Pan J."/>
            <person name="Luo Z.H."/>
            <person name="Li M."/>
        </authorList>
    </citation>
    <scope>NUCLEOTIDE SEQUENCE [LARGE SCALE GENOMIC DNA]</scope>
    <source>
        <strain evidence="3">SpSt-788</strain>
    </source>
</reference>
<comment type="caution">
    <text evidence="3">The sequence shown here is derived from an EMBL/GenBank/DDBJ whole genome shotgun (WGS) entry which is preliminary data.</text>
</comment>
<organism evidence="3">
    <name type="scientific">Thermodesulfovibrio aggregans</name>
    <dbReference type="NCBI Taxonomy" id="86166"/>
    <lineage>
        <taxon>Bacteria</taxon>
        <taxon>Pseudomonadati</taxon>
        <taxon>Nitrospirota</taxon>
        <taxon>Thermodesulfovibrionia</taxon>
        <taxon>Thermodesulfovibrionales</taxon>
        <taxon>Thermodesulfovibrionaceae</taxon>
        <taxon>Thermodesulfovibrio</taxon>
    </lineage>
</organism>
<accession>A0A7C4AJ14</accession>
<dbReference type="Gene3D" id="1.10.3210.10">
    <property type="entry name" value="Hypothetical protein af1432"/>
    <property type="match status" value="1"/>
</dbReference>
<dbReference type="InterPro" id="IPR052340">
    <property type="entry name" value="RNase_Y/CdgJ"/>
</dbReference>
<evidence type="ECO:0000313" key="3">
    <source>
        <dbReference type="EMBL" id="HGG99142.1"/>
    </source>
</evidence>
<dbReference type="PROSITE" id="PS51831">
    <property type="entry name" value="HD"/>
    <property type="match status" value="1"/>
</dbReference>
<dbReference type="PANTHER" id="PTHR33525">
    <property type="match status" value="1"/>
</dbReference>
<dbReference type="PROSITE" id="PS51833">
    <property type="entry name" value="HDOD"/>
    <property type="match status" value="1"/>
</dbReference>
<dbReference type="InterPro" id="IPR013976">
    <property type="entry name" value="HDOD"/>
</dbReference>
<protein>
    <submittedName>
        <fullName evidence="3">HDOD domain-containing protein</fullName>
    </submittedName>
</protein>
<sequence length="278" mass="30986">MNAREVIARVEKIESLPTIPPILKKILSVIEDPKVSLQKITDFVSSDPTLTARILKMVNSPVYGFPGRISSVSHAMVILGLNAVKGLLLGVSVFEIMKKSMIGLWEHSLSTAIFARIIAIKKELQSPEEISIGGLLHDIGKVILIIALKDEYLKIIDSVQGGERLLYEVERENFGITHAEVGGIIAKKWNFPLKLIEPMMYHHRPQMSEKFKMETAVVHLANTLALSRGVGYSGEVYVPSVHPSLSEILNFKEEEIIEIFREAEEPINASGEIFFSDE</sequence>
<dbReference type="NCBIfam" id="TIGR00277">
    <property type="entry name" value="HDIG"/>
    <property type="match status" value="1"/>
</dbReference>
<dbReference type="InterPro" id="IPR003607">
    <property type="entry name" value="HD/PDEase_dom"/>
</dbReference>
<evidence type="ECO:0000259" key="2">
    <source>
        <dbReference type="PROSITE" id="PS51833"/>
    </source>
</evidence>
<feature type="domain" description="HD" evidence="1">
    <location>
        <begin position="104"/>
        <end position="227"/>
    </location>
</feature>
<evidence type="ECO:0000259" key="1">
    <source>
        <dbReference type="PROSITE" id="PS51831"/>
    </source>
</evidence>
<dbReference type="EMBL" id="DTHO01000014">
    <property type="protein sequence ID" value="HGG99142.1"/>
    <property type="molecule type" value="Genomic_DNA"/>
</dbReference>